<dbReference type="GO" id="GO:0008270">
    <property type="term" value="F:zinc ion binding"/>
    <property type="evidence" value="ECO:0007669"/>
    <property type="project" value="UniProtKB-KW"/>
</dbReference>
<feature type="region of interest" description="Disordered" evidence="7">
    <location>
        <begin position="321"/>
        <end position="368"/>
    </location>
</feature>
<feature type="region of interest" description="Disordered" evidence="7">
    <location>
        <begin position="182"/>
        <end position="248"/>
    </location>
</feature>
<feature type="region of interest" description="Disordered" evidence="7">
    <location>
        <begin position="654"/>
        <end position="714"/>
    </location>
</feature>
<dbReference type="CDD" id="cd00202">
    <property type="entry name" value="ZnF_GATA"/>
    <property type="match status" value="1"/>
</dbReference>
<evidence type="ECO:0000256" key="4">
    <source>
        <dbReference type="ARBA" id="ARBA00022833"/>
    </source>
</evidence>
<dbReference type="InterPro" id="IPR013088">
    <property type="entry name" value="Znf_NHR/GATA"/>
</dbReference>
<feature type="compositionally biased region" description="Polar residues" evidence="7">
    <location>
        <begin position="620"/>
        <end position="629"/>
    </location>
</feature>
<keyword evidence="4" id="KW-0862">Zinc</keyword>
<feature type="compositionally biased region" description="Polar residues" evidence="7">
    <location>
        <begin position="764"/>
        <end position="774"/>
    </location>
</feature>
<feature type="compositionally biased region" description="Low complexity" evidence="7">
    <location>
        <begin position="542"/>
        <end position="561"/>
    </location>
</feature>
<dbReference type="Proteomes" id="UP000019375">
    <property type="component" value="Unassembled WGS sequence"/>
</dbReference>
<comment type="subcellular location">
    <subcellularLocation>
        <location evidence="1">Nucleus</location>
    </subcellularLocation>
</comment>
<dbReference type="PROSITE" id="PS50114">
    <property type="entry name" value="GATA_ZN_FINGER_2"/>
    <property type="match status" value="1"/>
</dbReference>
<feature type="compositionally biased region" description="Polar residues" evidence="7">
    <location>
        <begin position="422"/>
        <end position="442"/>
    </location>
</feature>
<feature type="compositionally biased region" description="Polar residues" evidence="7">
    <location>
        <begin position="580"/>
        <end position="609"/>
    </location>
</feature>
<dbReference type="GO" id="GO:0000981">
    <property type="term" value="F:DNA-binding transcription factor activity, RNA polymerase II-specific"/>
    <property type="evidence" value="ECO:0007669"/>
    <property type="project" value="TreeGrafter"/>
</dbReference>
<dbReference type="PROSITE" id="PS00344">
    <property type="entry name" value="GATA_ZN_FINGER_1"/>
    <property type="match status" value="1"/>
</dbReference>
<evidence type="ECO:0000256" key="1">
    <source>
        <dbReference type="ARBA" id="ARBA00004123"/>
    </source>
</evidence>
<dbReference type="AlphaFoldDB" id="A0A8J2T7I2"/>
<dbReference type="SMART" id="SM00401">
    <property type="entry name" value="ZnF_GATA"/>
    <property type="match status" value="1"/>
</dbReference>
<dbReference type="Gene3D" id="3.30.50.10">
    <property type="entry name" value="Erythroid Transcription Factor GATA-1, subunit A"/>
    <property type="match status" value="1"/>
</dbReference>
<keyword evidence="2" id="KW-0479">Metal-binding</keyword>
<feature type="region of interest" description="Disordered" evidence="7">
    <location>
        <begin position="516"/>
        <end position="640"/>
    </location>
</feature>
<dbReference type="EMBL" id="HG316458">
    <property type="protein sequence ID" value="CDF89765.1"/>
    <property type="molecule type" value="Genomic_DNA"/>
</dbReference>
<feature type="compositionally biased region" description="Low complexity" evidence="7">
    <location>
        <begin position="184"/>
        <end position="212"/>
    </location>
</feature>
<dbReference type="SUPFAM" id="SSF57716">
    <property type="entry name" value="Glucocorticoid receptor-like (DNA-binding domain)"/>
    <property type="match status" value="1"/>
</dbReference>
<dbReference type="FunFam" id="3.30.50.10:FF:000007">
    <property type="entry name" value="Nitrogen regulatory AreA, N-terminal"/>
    <property type="match status" value="1"/>
</dbReference>
<feature type="region of interest" description="Disordered" evidence="7">
    <location>
        <begin position="1"/>
        <end position="40"/>
    </location>
</feature>
<keyword evidence="5" id="KW-0539">Nucleus</keyword>
<evidence type="ECO:0000313" key="9">
    <source>
        <dbReference type="EMBL" id="CDF89765.1"/>
    </source>
</evidence>
<feature type="compositionally biased region" description="Low complexity" evidence="7">
    <location>
        <begin position="745"/>
        <end position="763"/>
    </location>
</feature>
<dbReference type="PANTHER" id="PTHR10071">
    <property type="entry name" value="TRANSCRIPTION FACTOR GATA FAMILY MEMBER"/>
    <property type="match status" value="1"/>
</dbReference>
<keyword evidence="3 6" id="KW-0863">Zinc-finger</keyword>
<keyword evidence="10" id="KW-1185">Reference proteome</keyword>
<name>A0A8J2T7I2_ZYGB2</name>
<dbReference type="OrthoDB" id="515401at2759"/>
<dbReference type="Pfam" id="PF00320">
    <property type="entry name" value="GATA"/>
    <property type="match status" value="1"/>
</dbReference>
<evidence type="ECO:0000259" key="8">
    <source>
        <dbReference type="PROSITE" id="PS50114"/>
    </source>
</evidence>
<dbReference type="GO" id="GO:0000978">
    <property type="term" value="F:RNA polymerase II cis-regulatory region sequence-specific DNA binding"/>
    <property type="evidence" value="ECO:0007669"/>
    <property type="project" value="TreeGrafter"/>
</dbReference>
<evidence type="ECO:0000256" key="6">
    <source>
        <dbReference type="PROSITE-ProRule" id="PRU00094"/>
    </source>
</evidence>
<evidence type="ECO:0000256" key="3">
    <source>
        <dbReference type="ARBA" id="ARBA00022771"/>
    </source>
</evidence>
<sequence length="785" mass="83519">MPGGGNSDLHDIFDSTPPNGFTDDFEKENSAGSHSVEPGPFAFNSSTFDSMLEMLPDDMDLSFSVNGTHEVGSLSNSQLHGDGLDNMYDSLSHTQPIDIASNHQSGEIAPLWDFKVEDFMMTPTPGDSAAISAPNSFNSSRHFHPDSAPSDMTLGNSSFLNHSGVGPNMNHLLGVGVPHANFESHSTSSSPRTDSLIHSGVNNNNNSNVGGSRPAVGARRSSSQFSRTVHTEDGGIALSSNNTTNSVRKNSLAKQLSSTSLSNFKRGSSSGASDLPKKTPLQCFNCKTFKTPLWRRDAQGNTLCNACGLFQKLHGTMRPLSLKSDVIKKRNTKKRAEKQAQQNNGNSRNNNSNKSGTKSNKQPVKRNARGSAYDNEVTAGMPVLAQSVSAPLGSFEMGLSGSPMGNTLGNKQRHPQQQQQQTPTEGLNPNNLMDHNNKLSNQSSSILKKSRRSSTSSNNSSSSKSSSRSVVPILPKPSPGAPQLNFNFNGSNSAGNSAASSPRVLAAGCNADSPMSNWQQGMYPSSAGKPGITIPRRKSSRNHSSSSSFMAASLQQLQQQHQKQDHSLHQQQFPNIQAGPANSTFSVPNSWHSHSQTSSGYSPVSTRSPKNAFELAGSPVDSTGPSTRSNSRKSHTSLLSQQLQNSAMYHDELVSQSQSEAHTPTGHPTNGGSNTATPQPISLKRSSVTASPRNSYADSLLQQRGIKDESGSSLRRQTSVWACKNLSLKDQVISSNAESMGGSNSASLAATPTVSTTATPATSGENSGETNSNIADELDWLKFGM</sequence>
<dbReference type="GO" id="GO:0045944">
    <property type="term" value="P:positive regulation of transcription by RNA polymerase II"/>
    <property type="evidence" value="ECO:0007669"/>
    <property type="project" value="TreeGrafter"/>
</dbReference>
<feature type="compositionally biased region" description="Polar residues" evidence="7">
    <location>
        <begin position="654"/>
        <end position="702"/>
    </location>
</feature>
<feature type="domain" description="GATA-type" evidence="8">
    <location>
        <begin position="277"/>
        <end position="330"/>
    </location>
</feature>
<evidence type="ECO:0000313" key="10">
    <source>
        <dbReference type="Proteomes" id="UP000019375"/>
    </source>
</evidence>
<dbReference type="PRINTS" id="PR00619">
    <property type="entry name" value="GATAZNFINGER"/>
</dbReference>
<gene>
    <name evidence="9" type="ORF">BN860_01200g</name>
</gene>
<feature type="compositionally biased region" description="Low complexity" evidence="7">
    <location>
        <begin position="343"/>
        <end position="361"/>
    </location>
</feature>
<organism evidence="9 10">
    <name type="scientific">Zygosaccharomyces bailii (strain CLIB 213 / ATCC 58445 / CBS 680 / BCRC 21525 / NBRC 1098 / NCYC 1416 / NRRL Y-2227)</name>
    <dbReference type="NCBI Taxonomy" id="1333698"/>
    <lineage>
        <taxon>Eukaryota</taxon>
        <taxon>Fungi</taxon>
        <taxon>Dikarya</taxon>
        <taxon>Ascomycota</taxon>
        <taxon>Saccharomycotina</taxon>
        <taxon>Saccharomycetes</taxon>
        <taxon>Saccharomycetales</taxon>
        <taxon>Saccharomycetaceae</taxon>
        <taxon>Zygosaccharomyces</taxon>
    </lineage>
</organism>
<dbReference type="GO" id="GO:0000122">
    <property type="term" value="P:negative regulation of transcription by RNA polymerase II"/>
    <property type="evidence" value="ECO:0007669"/>
    <property type="project" value="TreeGrafter"/>
</dbReference>
<protein>
    <submittedName>
        <fullName evidence="9">ZYBA0S05-01200g1_1</fullName>
    </submittedName>
</protein>
<dbReference type="InterPro" id="IPR039355">
    <property type="entry name" value="Transcription_factor_GATA"/>
</dbReference>
<accession>A0A8J2T7I2</accession>
<dbReference type="GO" id="GO:0005634">
    <property type="term" value="C:nucleus"/>
    <property type="evidence" value="ECO:0007669"/>
    <property type="project" value="UniProtKB-SubCell"/>
</dbReference>
<feature type="compositionally biased region" description="Low complexity" evidence="7">
    <location>
        <begin position="443"/>
        <end position="469"/>
    </location>
</feature>
<feature type="region of interest" description="Disordered" evidence="7">
    <location>
        <begin position="737"/>
        <end position="775"/>
    </location>
</feature>
<dbReference type="InterPro" id="IPR000679">
    <property type="entry name" value="Znf_GATA"/>
</dbReference>
<proteinExistence type="predicted"/>
<evidence type="ECO:0000256" key="2">
    <source>
        <dbReference type="ARBA" id="ARBA00022723"/>
    </source>
</evidence>
<feature type="region of interest" description="Disordered" evidence="7">
    <location>
        <begin position="395"/>
        <end position="489"/>
    </location>
</feature>
<evidence type="ECO:0000256" key="5">
    <source>
        <dbReference type="ARBA" id="ARBA00023242"/>
    </source>
</evidence>
<feature type="region of interest" description="Disordered" evidence="7">
    <location>
        <begin position="125"/>
        <end position="150"/>
    </location>
</feature>
<dbReference type="PANTHER" id="PTHR10071:SF281">
    <property type="entry name" value="BOX A-BINDING FACTOR-RELATED"/>
    <property type="match status" value="1"/>
</dbReference>
<evidence type="ECO:0000256" key="7">
    <source>
        <dbReference type="SAM" id="MobiDB-lite"/>
    </source>
</evidence>
<reference evidence="10" key="1">
    <citation type="journal article" date="2013" name="Genome Announc.">
        <title>Genome sequence of the food spoilage yeast Zygosaccharomyces bailii CLIB 213(T).</title>
        <authorList>
            <person name="Galeote V."/>
            <person name="Bigey F."/>
            <person name="Devillers H."/>
            <person name="Neuveglise C."/>
            <person name="Dequin S."/>
        </authorList>
    </citation>
    <scope>NUCLEOTIDE SEQUENCE [LARGE SCALE GENOMIC DNA]</scope>
    <source>
        <strain evidence="10">CLIB 213 / ATCC 58445 / CBS 680 / CCRC 21525 / NBRC 1098 / NCYC 1416 / NRRL Y-2227</strain>
    </source>
</reference>
<feature type="compositionally biased region" description="Polar residues" evidence="7">
    <location>
        <begin position="238"/>
        <end position="248"/>
    </location>
</feature>